<evidence type="ECO:0000256" key="1">
    <source>
        <dbReference type="SAM" id="MobiDB-lite"/>
    </source>
</evidence>
<feature type="compositionally biased region" description="Basic and acidic residues" evidence="1">
    <location>
        <begin position="531"/>
        <end position="555"/>
    </location>
</feature>
<organism evidence="3 4">
    <name type="scientific">Magnaporthiopsis poae (strain ATCC 64411 / 73-15)</name>
    <name type="common">Kentucky bluegrass fungus</name>
    <name type="synonym">Magnaporthe poae</name>
    <dbReference type="NCBI Taxonomy" id="644358"/>
    <lineage>
        <taxon>Eukaryota</taxon>
        <taxon>Fungi</taxon>
        <taxon>Dikarya</taxon>
        <taxon>Ascomycota</taxon>
        <taxon>Pezizomycotina</taxon>
        <taxon>Sordariomycetes</taxon>
        <taxon>Sordariomycetidae</taxon>
        <taxon>Magnaporthales</taxon>
        <taxon>Magnaporthaceae</taxon>
        <taxon>Magnaporthiopsis</taxon>
    </lineage>
</organism>
<gene>
    <name evidence="2" type="ORF">MAPG_02888</name>
</gene>
<feature type="compositionally biased region" description="Low complexity" evidence="1">
    <location>
        <begin position="56"/>
        <end position="66"/>
    </location>
</feature>
<proteinExistence type="predicted"/>
<dbReference type="OrthoDB" id="5408998at2759"/>
<name>A0A0C4DSK6_MAGP6</name>
<dbReference type="VEuPathDB" id="FungiDB:MAPG_02888"/>
<reference evidence="3" key="4">
    <citation type="journal article" date="2015" name="G3 (Bethesda)">
        <title>Genome sequences of three phytopathogenic species of the Magnaporthaceae family of fungi.</title>
        <authorList>
            <person name="Okagaki L.H."/>
            <person name="Nunes C.C."/>
            <person name="Sailsbery J."/>
            <person name="Clay B."/>
            <person name="Brown D."/>
            <person name="John T."/>
            <person name="Oh Y."/>
            <person name="Young N."/>
            <person name="Fitzgerald M."/>
            <person name="Haas B.J."/>
            <person name="Zeng Q."/>
            <person name="Young S."/>
            <person name="Adiconis X."/>
            <person name="Fan L."/>
            <person name="Levin J.Z."/>
            <person name="Mitchell T.K."/>
            <person name="Okubara P.A."/>
            <person name="Farman M.L."/>
            <person name="Kohn L.M."/>
            <person name="Birren B."/>
            <person name="Ma L.-J."/>
            <person name="Dean R.A."/>
        </authorList>
    </citation>
    <scope>NUCLEOTIDE SEQUENCE</scope>
    <source>
        <strain evidence="3">ATCC 64411 / 73-15</strain>
    </source>
</reference>
<reference evidence="3" key="5">
    <citation type="submission" date="2015-06" db="UniProtKB">
        <authorList>
            <consortium name="EnsemblFungi"/>
        </authorList>
    </citation>
    <scope>IDENTIFICATION</scope>
    <source>
        <strain evidence="3">ATCC 64411</strain>
    </source>
</reference>
<dbReference type="EMBL" id="GL876967">
    <property type="protein sequence ID" value="KLU83838.1"/>
    <property type="molecule type" value="Genomic_DNA"/>
</dbReference>
<dbReference type="EMBL" id="ADBL01000701">
    <property type="status" value="NOT_ANNOTATED_CDS"/>
    <property type="molecule type" value="Genomic_DNA"/>
</dbReference>
<feature type="region of interest" description="Disordered" evidence="1">
    <location>
        <begin position="182"/>
        <end position="210"/>
    </location>
</feature>
<dbReference type="Proteomes" id="UP000011715">
    <property type="component" value="Unassembled WGS sequence"/>
</dbReference>
<sequence length="598" mass="63540">MTPEPDRSGRGTARSQDDAPPPPYSETDVFSSAGAPTAMSPQSANARQNSLGDNVSSAGRSASSSGEPIYTPPLTPQSSYQQNFGSSIPNPSHIPVSPAAAAYFDSRPRRTEGVILGTGTHTHHTIRVKADSSPDDFPYPEALAPRDVTVDDWHTFINYLLPNYSVQSNSTIIDRKLRAEGLKSEDDGGTNTNNNNNSNNNDETRSTPSGRVHVEAQLDTIRTSVPVETPDTAALREQVERTVGEWNGGFFGPRNVTIFVQVGPEDCRVPGAWDRAFDQTVDGAAGTPGQGDRPAGGWQNYPGYPPQHPPYQFDDQVAAAAAAAEAQQRGGFRLGSLHVGQNGISYGDNVVIDSNQVRIGGFTADTSGIRLNGRTIFPGVPGMDRPSPPPHPAAAMPPIPGHPYFHPPMICGGGGPGRWGGFGGFRGLGRPGPHHHPGLGGFGHHPEHHGFGSRRGGRGFGRGSGFGGWGGGGGHCGGGSEGDQRTPGSWPAEADAAPHDPHAVSRAKHREADQLEVQIAQLAARISELGTEDKDSGDSGEKKEKEKDEQTKKQLEDAMTLQQEVAMLEDLVAQIRLEADGDFAKELAQEEQRNFNNA</sequence>
<dbReference type="OMA" id="DWHTFIN"/>
<reference evidence="4" key="2">
    <citation type="submission" date="2010-05" db="EMBL/GenBank/DDBJ databases">
        <title>The genome sequence of Magnaporthe poae strain ATCC 64411.</title>
        <authorList>
            <person name="Ma L.-J."/>
            <person name="Dead R."/>
            <person name="Young S."/>
            <person name="Zeng Q."/>
            <person name="Koehrsen M."/>
            <person name="Alvarado L."/>
            <person name="Berlin A."/>
            <person name="Chapman S.B."/>
            <person name="Chen Z."/>
            <person name="Freedman E."/>
            <person name="Gellesch M."/>
            <person name="Goldberg J."/>
            <person name="Griggs A."/>
            <person name="Gujja S."/>
            <person name="Heilman E.R."/>
            <person name="Heiman D."/>
            <person name="Hepburn T."/>
            <person name="Howarth C."/>
            <person name="Jen D."/>
            <person name="Larson L."/>
            <person name="Mehta T."/>
            <person name="Neiman D."/>
            <person name="Pearson M."/>
            <person name="Roberts A."/>
            <person name="Saif S."/>
            <person name="Shea T."/>
            <person name="Shenoy N."/>
            <person name="Sisk P."/>
            <person name="Stolte C."/>
            <person name="Sykes S."/>
            <person name="Walk T."/>
            <person name="White J."/>
            <person name="Yandava C."/>
            <person name="Haas B."/>
            <person name="Nusbaum C."/>
            <person name="Birren B."/>
        </authorList>
    </citation>
    <scope>NUCLEOTIDE SEQUENCE [LARGE SCALE GENOMIC DNA]</scope>
    <source>
        <strain evidence="4">ATCC 64411 / 73-15</strain>
    </source>
</reference>
<reference evidence="2" key="3">
    <citation type="submission" date="2011-03" db="EMBL/GenBank/DDBJ databases">
        <title>Annotation of Magnaporthe poae ATCC 64411.</title>
        <authorList>
            <person name="Ma L.-J."/>
            <person name="Dead R."/>
            <person name="Young S.K."/>
            <person name="Zeng Q."/>
            <person name="Gargeya S."/>
            <person name="Fitzgerald M."/>
            <person name="Haas B."/>
            <person name="Abouelleil A."/>
            <person name="Alvarado L."/>
            <person name="Arachchi H.M."/>
            <person name="Berlin A."/>
            <person name="Brown A."/>
            <person name="Chapman S.B."/>
            <person name="Chen Z."/>
            <person name="Dunbar C."/>
            <person name="Freedman E."/>
            <person name="Gearin G."/>
            <person name="Gellesch M."/>
            <person name="Goldberg J."/>
            <person name="Griggs A."/>
            <person name="Gujja S."/>
            <person name="Heiman D."/>
            <person name="Howarth C."/>
            <person name="Larson L."/>
            <person name="Lui A."/>
            <person name="MacDonald P.J.P."/>
            <person name="Mehta T."/>
            <person name="Montmayeur A."/>
            <person name="Murphy C."/>
            <person name="Neiman D."/>
            <person name="Pearson M."/>
            <person name="Priest M."/>
            <person name="Roberts A."/>
            <person name="Saif S."/>
            <person name="Shea T."/>
            <person name="Shenoy N."/>
            <person name="Sisk P."/>
            <person name="Stolte C."/>
            <person name="Sykes S."/>
            <person name="Yandava C."/>
            <person name="Wortman J."/>
            <person name="Nusbaum C."/>
            <person name="Birren B."/>
        </authorList>
    </citation>
    <scope>NUCLEOTIDE SEQUENCE</scope>
    <source>
        <strain evidence="2">ATCC 64411</strain>
    </source>
</reference>
<evidence type="ECO:0000313" key="2">
    <source>
        <dbReference type="EMBL" id="KLU83838.1"/>
    </source>
</evidence>
<dbReference type="EnsemblFungi" id="MAPG_02888T0">
    <property type="protein sequence ID" value="MAPG_02888T0"/>
    <property type="gene ID" value="MAPG_02888"/>
</dbReference>
<keyword evidence="4" id="KW-1185">Reference proteome</keyword>
<evidence type="ECO:0000313" key="4">
    <source>
        <dbReference type="Proteomes" id="UP000011715"/>
    </source>
</evidence>
<dbReference type="AlphaFoldDB" id="A0A0C4DSK6"/>
<reference evidence="2" key="1">
    <citation type="submission" date="2010-05" db="EMBL/GenBank/DDBJ databases">
        <title>The Genome Sequence of Magnaporthe poae strain ATCC 64411.</title>
        <authorList>
            <consortium name="The Broad Institute Genome Sequencing Platform"/>
            <consortium name="Broad Institute Genome Sequencing Center for Infectious Disease"/>
            <person name="Ma L.-J."/>
            <person name="Dead R."/>
            <person name="Young S."/>
            <person name="Zeng Q."/>
            <person name="Koehrsen M."/>
            <person name="Alvarado L."/>
            <person name="Berlin A."/>
            <person name="Chapman S.B."/>
            <person name="Chen Z."/>
            <person name="Freedman E."/>
            <person name="Gellesch M."/>
            <person name="Goldberg J."/>
            <person name="Griggs A."/>
            <person name="Gujja S."/>
            <person name="Heilman E.R."/>
            <person name="Heiman D."/>
            <person name="Hepburn T."/>
            <person name="Howarth C."/>
            <person name="Jen D."/>
            <person name="Larson L."/>
            <person name="Mehta T."/>
            <person name="Neiman D."/>
            <person name="Pearson M."/>
            <person name="Roberts A."/>
            <person name="Saif S."/>
            <person name="Shea T."/>
            <person name="Shenoy N."/>
            <person name="Sisk P."/>
            <person name="Stolte C."/>
            <person name="Sykes S."/>
            <person name="Walk T."/>
            <person name="White J."/>
            <person name="Yandava C."/>
            <person name="Haas B."/>
            <person name="Nusbaum C."/>
            <person name="Birren B."/>
        </authorList>
    </citation>
    <scope>NUCLEOTIDE SEQUENCE</scope>
    <source>
        <strain evidence="2">ATCC 64411</strain>
    </source>
</reference>
<evidence type="ECO:0000313" key="3">
    <source>
        <dbReference type="EnsemblFungi" id="MAPG_02888T0"/>
    </source>
</evidence>
<dbReference type="STRING" id="644358.A0A0C4DSK6"/>
<feature type="region of interest" description="Disordered" evidence="1">
    <location>
        <begin position="283"/>
        <end position="310"/>
    </location>
</feature>
<feature type="region of interest" description="Disordered" evidence="1">
    <location>
        <begin position="1"/>
        <end position="93"/>
    </location>
</feature>
<protein>
    <submittedName>
        <fullName evidence="2 3">Uncharacterized protein</fullName>
    </submittedName>
</protein>
<feature type="region of interest" description="Disordered" evidence="1">
    <location>
        <begin position="527"/>
        <end position="555"/>
    </location>
</feature>
<feature type="compositionally biased region" description="Polar residues" evidence="1">
    <location>
        <begin position="39"/>
        <end position="55"/>
    </location>
</feature>
<feature type="compositionally biased region" description="Low complexity" evidence="1">
    <location>
        <begin position="189"/>
        <end position="201"/>
    </location>
</feature>
<feature type="compositionally biased region" description="Polar residues" evidence="1">
    <location>
        <begin position="76"/>
        <end position="90"/>
    </location>
</feature>
<feature type="region of interest" description="Disordered" evidence="1">
    <location>
        <begin position="443"/>
        <end position="509"/>
    </location>
</feature>
<dbReference type="EMBL" id="ADBL01000700">
    <property type="status" value="NOT_ANNOTATED_CDS"/>
    <property type="molecule type" value="Genomic_DNA"/>
</dbReference>
<feature type="compositionally biased region" description="Gly residues" evidence="1">
    <location>
        <begin position="458"/>
        <end position="481"/>
    </location>
</feature>
<dbReference type="eggNOG" id="ENOG502QPMX">
    <property type="taxonomic scope" value="Eukaryota"/>
</dbReference>
<accession>A0A0C4DSK6</accession>